<dbReference type="VEuPathDB" id="TriTrypDB:C3747_333g26"/>
<reference evidence="2 3" key="1">
    <citation type="journal article" date="2018" name="Microb. Genom.">
        <title>Expanding an expanded genome: long-read sequencing of Trypanosoma cruzi.</title>
        <authorList>
            <person name="Berna L."/>
            <person name="Rodriguez M."/>
            <person name="Chiribao M.L."/>
            <person name="Parodi-Talice A."/>
            <person name="Pita S."/>
            <person name="Rijo G."/>
            <person name="Alvarez-Valin F."/>
            <person name="Robello C."/>
        </authorList>
    </citation>
    <scope>NUCLEOTIDE SEQUENCE [LARGE SCALE GENOMIC DNA]</scope>
    <source>
        <strain evidence="2 3">TCC</strain>
    </source>
</reference>
<accession>A0A2V2V5X1</accession>
<feature type="region of interest" description="Disordered" evidence="1">
    <location>
        <begin position="258"/>
        <end position="294"/>
    </location>
</feature>
<name>A0A2V2V5X1_TRYCR</name>
<proteinExistence type="predicted"/>
<dbReference type="VEuPathDB" id="TriTrypDB:ECC02_003303"/>
<dbReference type="Proteomes" id="UP000246078">
    <property type="component" value="Unassembled WGS sequence"/>
</dbReference>
<dbReference type="VEuPathDB" id="TriTrypDB:C4B63_55g27"/>
<dbReference type="VEuPathDB" id="TriTrypDB:TcCLB.511215.60"/>
<comment type="caution">
    <text evidence="2">The sequence shown here is derived from an EMBL/GenBank/DDBJ whole genome shotgun (WGS) entry which is preliminary data.</text>
</comment>
<dbReference type="EMBL" id="PRFC01000333">
    <property type="protein sequence ID" value="PWU91780.1"/>
    <property type="molecule type" value="Genomic_DNA"/>
</dbReference>
<dbReference type="VEuPathDB" id="TriTrypDB:TcYC6_0055750"/>
<dbReference type="VEuPathDB" id="TriTrypDB:TcG_02126"/>
<protein>
    <submittedName>
        <fullName evidence="2">Uncharacterized protein</fullName>
    </submittedName>
</protein>
<dbReference type="VEuPathDB" id="TriTrypDB:Tc_MARK_6290"/>
<sequence length="570" mass="63398">MGLCCGRSALPVVDDTGRQHRTLRPKVFVTPVPTLEFDIVAPEGSPSLALTMTRVSGSGGGGIGSIISGAACMDQSLHTVSEYSVSSPDPQGQSLSGTLRDEANRSFVTNGLNEVLSGNIDQFVTGVLEMTTSEPVNILEESLCAASTSTLNRTRNSRGIRQGLVTHSLTREQLRYLDAACDMTERMARLVELEQMSRQEIFGAWRMNSALLILAMKRIMPTIRRFRGTPRTKRQKSAREVLIIHARDIELQMDEEKVKENGVARPGKLNRRRESSEQGSLFSPSEEQDMSKRGQPVAEHYQMLALTAREISMTASVQAQVVNDTWDFLSLPEAANHLNTGNVFFRFLCAPVMNLGRDSLFLIDTFINLSSFADEVQENNVPKIDIFSLEEQEKYVTILVKVMYLLPGVRLSNLTADLVASLDYQRNCQPGINKFEVSDVPNTFRTIKTVIRFVFSVTIQMKVSEINDPEVLNSFKDVDGMIPAKVLLLERTKKNIHKIDSTVKVRSVLLYYPVNDGVLVTNQTMLLNSSLPVVVSSLMQTFGSQGATEAAQTAKLTRRYLIRRFGDCRS</sequence>
<dbReference type="VEuPathDB" id="TriTrypDB:BCY84_16011"/>
<dbReference type="VEuPathDB" id="TriTrypDB:TcCL_ESM11078"/>
<dbReference type="VEuPathDB" id="TriTrypDB:TCDM_03889"/>
<dbReference type="VEuPathDB" id="TriTrypDB:TCSYLVIO_001009"/>
<evidence type="ECO:0000313" key="2">
    <source>
        <dbReference type="EMBL" id="PWU91780.1"/>
    </source>
</evidence>
<dbReference type="AlphaFoldDB" id="A0A2V2V5X1"/>
<organism evidence="2 3">
    <name type="scientific">Trypanosoma cruzi</name>
    <dbReference type="NCBI Taxonomy" id="5693"/>
    <lineage>
        <taxon>Eukaryota</taxon>
        <taxon>Discoba</taxon>
        <taxon>Euglenozoa</taxon>
        <taxon>Kinetoplastea</taxon>
        <taxon>Metakinetoplastina</taxon>
        <taxon>Trypanosomatida</taxon>
        <taxon>Trypanosomatidae</taxon>
        <taxon>Trypanosoma</taxon>
        <taxon>Schizotrypanum</taxon>
    </lineage>
</organism>
<dbReference type="VEuPathDB" id="TriTrypDB:TcBrA4_0053080"/>
<evidence type="ECO:0000256" key="1">
    <source>
        <dbReference type="SAM" id="MobiDB-lite"/>
    </source>
</evidence>
<evidence type="ECO:0000313" key="3">
    <source>
        <dbReference type="Proteomes" id="UP000246078"/>
    </source>
</evidence>
<gene>
    <name evidence="2" type="ORF">C3747_333g26</name>
</gene>